<dbReference type="PRINTS" id="PR00143">
    <property type="entry name" value="CITRTSNTHASE"/>
</dbReference>
<dbReference type="NCBIfam" id="NF041157">
    <property type="entry name" value="Cit_synThplmales"/>
    <property type="match status" value="1"/>
</dbReference>
<evidence type="ECO:0000256" key="9">
    <source>
        <dbReference type="SAM" id="Phobius"/>
    </source>
</evidence>
<dbReference type="Pfam" id="PF00285">
    <property type="entry name" value="Citrate_synt"/>
    <property type="match status" value="1"/>
</dbReference>
<dbReference type="NCBIfam" id="NF010640">
    <property type="entry name" value="PRK14037.1"/>
    <property type="match status" value="1"/>
</dbReference>
<dbReference type="InterPro" id="IPR054926">
    <property type="entry name" value="Cit_synThplmales"/>
</dbReference>
<dbReference type="GO" id="GO:0005975">
    <property type="term" value="P:carbohydrate metabolic process"/>
    <property type="evidence" value="ECO:0007669"/>
    <property type="project" value="TreeGrafter"/>
</dbReference>
<gene>
    <name evidence="10" type="ORF">GWK48_06550</name>
</gene>
<comment type="catalytic activity">
    <reaction evidence="5 6">
        <text>oxaloacetate + acetyl-CoA + H2O = citrate + CoA + H(+)</text>
        <dbReference type="Rhea" id="RHEA:16845"/>
        <dbReference type="ChEBI" id="CHEBI:15377"/>
        <dbReference type="ChEBI" id="CHEBI:15378"/>
        <dbReference type="ChEBI" id="CHEBI:16452"/>
        <dbReference type="ChEBI" id="CHEBI:16947"/>
        <dbReference type="ChEBI" id="CHEBI:57287"/>
        <dbReference type="ChEBI" id="CHEBI:57288"/>
        <dbReference type="EC" id="2.3.3.16"/>
    </reaction>
</comment>
<dbReference type="PIRSF" id="PIRSF001369">
    <property type="entry name" value="Citrate_synth"/>
    <property type="match status" value="1"/>
</dbReference>
<keyword evidence="9" id="KW-0812">Transmembrane</keyword>
<dbReference type="Gene3D" id="1.10.230.10">
    <property type="entry name" value="Cytochrome P450-Terp, domain 2"/>
    <property type="match status" value="1"/>
</dbReference>
<accession>A0A6N0NXH2</accession>
<evidence type="ECO:0000313" key="11">
    <source>
        <dbReference type="Proteomes" id="UP000509301"/>
    </source>
</evidence>
<proteinExistence type="inferred from homology"/>
<evidence type="ECO:0000256" key="7">
    <source>
        <dbReference type="PIRSR" id="PIRSR001369-1"/>
    </source>
</evidence>
<protein>
    <recommendedName>
        <fullName evidence="6 8">Citrate synthase</fullName>
        <ecNumber evidence="6">2.3.3.16</ecNumber>
    </recommendedName>
</protein>
<dbReference type="Proteomes" id="UP000509301">
    <property type="component" value="Chromosome"/>
</dbReference>
<dbReference type="PANTHER" id="PTHR11739:SF4">
    <property type="entry name" value="CITRATE SYNTHASE, PEROXISOMAL"/>
    <property type="match status" value="1"/>
</dbReference>
<keyword evidence="4 6" id="KW-0808">Transferase</keyword>
<keyword evidence="9" id="KW-0472">Membrane</keyword>
<dbReference type="InterPro" id="IPR016143">
    <property type="entry name" value="Citrate_synth-like_sm_a-sub"/>
</dbReference>
<dbReference type="InterPro" id="IPR036969">
    <property type="entry name" value="Citrate_synthase_sf"/>
</dbReference>
<evidence type="ECO:0000256" key="2">
    <source>
        <dbReference type="ARBA" id="ARBA00010566"/>
    </source>
</evidence>
<dbReference type="GeneID" id="55641594"/>
<sequence length="378" mass="42634">MSQISRGLENVFIKTTALTYIDGDNGILRYGGFDIDDLVEHTSFEEVIHLMLYGDLPTKVQLQRLKTSLNEAYEIPQQVIDTIYSLPRESDAIGMMETAFSALSSIYGEMWNKNTNKETAIKLIAKASTVTANVLRAKEGKKPVIPESSDSFARSFLSASFARTPTNDEVKAMDAALILYADHEVPASTTAALVTSSTLSDMYSCVVAALAALKGPLHGGAAEEAFKQFLEIGEPERTEEWFKKKILEEKSRLMGFGHRVYKTYDPRAKIFKRYAQKLSERSNEARKYFEIALKVEELGIEKFAEKHIYPNTDFFSGVVFYSLGFPVYMFTSLFALSRTLGWTAHVIEYVEDQHRLIRPRALYIGPLKREVIPIELRG</sequence>
<dbReference type="EC" id="2.3.3.16" evidence="6"/>
<feature type="active site" evidence="7">
    <location>
        <position position="258"/>
    </location>
</feature>
<dbReference type="UniPathway" id="UPA00223"/>
<evidence type="ECO:0000256" key="4">
    <source>
        <dbReference type="ARBA" id="ARBA00022679"/>
    </source>
</evidence>
<dbReference type="EMBL" id="CP049074">
    <property type="protein sequence ID" value="QKR00078.1"/>
    <property type="molecule type" value="Genomic_DNA"/>
</dbReference>
<dbReference type="CDD" id="cd06118">
    <property type="entry name" value="citrate_synt_like_1"/>
    <property type="match status" value="1"/>
</dbReference>
<dbReference type="KEGG" id="mten:GWK48_06550"/>
<dbReference type="AlphaFoldDB" id="A0A6N0NXH2"/>
<dbReference type="GO" id="GO:0005737">
    <property type="term" value="C:cytoplasm"/>
    <property type="evidence" value="ECO:0007669"/>
    <property type="project" value="InterPro"/>
</dbReference>
<dbReference type="NCBIfam" id="TIGR01800">
    <property type="entry name" value="cit_synth_II"/>
    <property type="match status" value="1"/>
</dbReference>
<dbReference type="InterPro" id="IPR024176">
    <property type="entry name" value="Citrate_synthase_bac-typ"/>
</dbReference>
<dbReference type="OrthoDB" id="21302at2157"/>
<evidence type="ECO:0000256" key="8">
    <source>
        <dbReference type="RuleBase" id="RU000441"/>
    </source>
</evidence>
<dbReference type="Gene3D" id="1.10.580.10">
    <property type="entry name" value="Citrate Synthase, domain 1"/>
    <property type="match status" value="1"/>
</dbReference>
<evidence type="ECO:0000256" key="1">
    <source>
        <dbReference type="ARBA" id="ARBA00005163"/>
    </source>
</evidence>
<dbReference type="InterPro" id="IPR016142">
    <property type="entry name" value="Citrate_synth-like_lrg_a-sub"/>
</dbReference>
<comment type="pathway">
    <text evidence="1">Carbohydrate metabolism; tricarboxylic acid cycle.</text>
</comment>
<reference evidence="10 11" key="1">
    <citation type="submission" date="2020-02" db="EMBL/GenBank/DDBJ databases">
        <title>Comparative genome analysis reveals the metabolism and evolution of the thermophilic archaeal genus Metallosphaera.</title>
        <authorList>
            <person name="Jiang C."/>
        </authorList>
    </citation>
    <scope>NUCLEOTIDE SEQUENCE [LARGE SCALE GENOMIC DNA]</scope>
    <source>
        <strain evidence="10 11">Ric-A</strain>
    </source>
</reference>
<keyword evidence="9" id="KW-1133">Transmembrane helix</keyword>
<dbReference type="InterPro" id="IPR019810">
    <property type="entry name" value="Citrate_synthase_AS"/>
</dbReference>
<evidence type="ECO:0000256" key="6">
    <source>
        <dbReference type="PIRNR" id="PIRNR001369"/>
    </source>
</evidence>
<feature type="transmembrane region" description="Helical" evidence="9">
    <location>
        <begin position="314"/>
        <end position="336"/>
    </location>
</feature>
<comment type="similarity">
    <text evidence="2 6 8">Belongs to the citrate synthase family.</text>
</comment>
<feature type="active site" evidence="7">
    <location>
        <position position="313"/>
    </location>
</feature>
<dbReference type="PROSITE" id="PS00480">
    <property type="entry name" value="CITRATE_SYNTHASE"/>
    <property type="match status" value="1"/>
</dbReference>
<dbReference type="PANTHER" id="PTHR11739">
    <property type="entry name" value="CITRATE SYNTHASE"/>
    <property type="match status" value="1"/>
</dbReference>
<organism evidence="10 11">
    <name type="scientific">Metallosphaera tengchongensis</name>
    <dbReference type="NCBI Taxonomy" id="1532350"/>
    <lineage>
        <taxon>Archaea</taxon>
        <taxon>Thermoproteota</taxon>
        <taxon>Thermoprotei</taxon>
        <taxon>Sulfolobales</taxon>
        <taxon>Sulfolobaceae</taxon>
        <taxon>Metallosphaera</taxon>
    </lineage>
</organism>
<evidence type="ECO:0000313" key="10">
    <source>
        <dbReference type="EMBL" id="QKR00078.1"/>
    </source>
</evidence>
<evidence type="ECO:0000256" key="5">
    <source>
        <dbReference type="ARBA" id="ARBA00049288"/>
    </source>
</evidence>
<keyword evidence="11" id="KW-1185">Reference proteome</keyword>
<evidence type="ECO:0000256" key="3">
    <source>
        <dbReference type="ARBA" id="ARBA00022532"/>
    </source>
</evidence>
<dbReference type="RefSeq" id="WP_174630710.1">
    <property type="nucleotide sequence ID" value="NZ_CP049074.1"/>
</dbReference>
<keyword evidence="3" id="KW-0816">Tricarboxylic acid cycle</keyword>
<dbReference type="InterPro" id="IPR002020">
    <property type="entry name" value="Citrate_synthase"/>
</dbReference>
<dbReference type="InterPro" id="IPR011278">
    <property type="entry name" value="2-MeCitrate/Citrate_synth_II"/>
</dbReference>
<name>A0A6N0NXH2_9CREN</name>
<dbReference type="SUPFAM" id="SSF48256">
    <property type="entry name" value="Citrate synthase"/>
    <property type="match status" value="1"/>
</dbReference>
<dbReference type="GO" id="GO:0036440">
    <property type="term" value="F:citrate synthase activity"/>
    <property type="evidence" value="ECO:0007669"/>
    <property type="project" value="UniProtKB-EC"/>
</dbReference>
<dbReference type="GO" id="GO:0006099">
    <property type="term" value="P:tricarboxylic acid cycle"/>
    <property type="evidence" value="ECO:0007669"/>
    <property type="project" value="UniProtKB-UniPathway"/>
</dbReference>